<organism evidence="2">
    <name type="scientific">Rhizophora mucronata</name>
    <name type="common">Asiatic mangrove</name>
    <dbReference type="NCBI Taxonomy" id="61149"/>
    <lineage>
        <taxon>Eukaryota</taxon>
        <taxon>Viridiplantae</taxon>
        <taxon>Streptophyta</taxon>
        <taxon>Embryophyta</taxon>
        <taxon>Tracheophyta</taxon>
        <taxon>Spermatophyta</taxon>
        <taxon>Magnoliopsida</taxon>
        <taxon>eudicotyledons</taxon>
        <taxon>Gunneridae</taxon>
        <taxon>Pentapetalae</taxon>
        <taxon>rosids</taxon>
        <taxon>fabids</taxon>
        <taxon>Malpighiales</taxon>
        <taxon>Rhizophoraceae</taxon>
        <taxon>Rhizophora</taxon>
    </lineage>
</organism>
<dbReference type="AlphaFoldDB" id="A0A2P2M285"/>
<proteinExistence type="predicted"/>
<dbReference type="EMBL" id="GGEC01043841">
    <property type="protein sequence ID" value="MBX24325.1"/>
    <property type="molecule type" value="Transcribed_RNA"/>
</dbReference>
<accession>A0A2P2M285</accession>
<evidence type="ECO:0000313" key="2">
    <source>
        <dbReference type="EMBL" id="MBX24325.1"/>
    </source>
</evidence>
<evidence type="ECO:0000256" key="1">
    <source>
        <dbReference type="SAM" id="Phobius"/>
    </source>
</evidence>
<sequence>MTLVIISCFLVCHLYTITFSCFIVGMMVENHFFPTLFVLKNCIMWCEDLPNMLIKLTD</sequence>
<name>A0A2P2M285_RHIMU</name>
<keyword evidence="1" id="KW-1133">Transmembrane helix</keyword>
<keyword evidence="1" id="KW-0812">Transmembrane</keyword>
<protein>
    <submittedName>
        <fullName evidence="2">Uncharacterized protein MANES_07G104400</fullName>
    </submittedName>
</protein>
<feature type="transmembrane region" description="Helical" evidence="1">
    <location>
        <begin position="7"/>
        <end position="28"/>
    </location>
</feature>
<reference evidence="2" key="1">
    <citation type="submission" date="2018-02" db="EMBL/GenBank/DDBJ databases">
        <title>Rhizophora mucronata_Transcriptome.</title>
        <authorList>
            <person name="Meera S.P."/>
            <person name="Sreeshan A."/>
            <person name="Augustine A."/>
        </authorList>
    </citation>
    <scope>NUCLEOTIDE SEQUENCE</scope>
    <source>
        <tissue evidence="2">Leaf</tissue>
    </source>
</reference>
<keyword evidence="1" id="KW-0472">Membrane</keyword>